<dbReference type="NCBIfam" id="TIGR03544">
    <property type="entry name" value="DivI1A_domain"/>
    <property type="match status" value="3"/>
</dbReference>
<dbReference type="InterPro" id="IPR019933">
    <property type="entry name" value="DivIVA_domain"/>
</dbReference>
<keyword evidence="10" id="KW-1185">Reference proteome</keyword>
<dbReference type="InterPro" id="IPR007793">
    <property type="entry name" value="DivIVA_fam"/>
</dbReference>
<evidence type="ECO:0000256" key="4">
    <source>
        <dbReference type="ARBA" id="ARBA00022490"/>
    </source>
</evidence>
<gene>
    <name evidence="9" type="ORF">F8O01_12345</name>
</gene>
<evidence type="ECO:0000313" key="10">
    <source>
        <dbReference type="Proteomes" id="UP000467240"/>
    </source>
</evidence>
<dbReference type="GO" id="GO:0051301">
    <property type="term" value="P:cell division"/>
    <property type="evidence" value="ECO:0007669"/>
    <property type="project" value="UniProtKB-KW"/>
</dbReference>
<reference evidence="9 10" key="1">
    <citation type="submission" date="2019-09" db="EMBL/GenBank/DDBJ databases">
        <title>Phylogeny of genus Pseudoclavibacter and closely related genus.</title>
        <authorList>
            <person name="Li Y."/>
        </authorList>
    </citation>
    <scope>NUCLEOTIDE SEQUENCE [LARGE SCALE GENOMIC DNA]</scope>
    <source>
        <strain evidence="9 10">DSM 23821</strain>
    </source>
</reference>
<evidence type="ECO:0000256" key="2">
    <source>
        <dbReference type="ARBA" id="ARBA00009008"/>
    </source>
</evidence>
<evidence type="ECO:0000256" key="8">
    <source>
        <dbReference type="ARBA" id="ARBA00031737"/>
    </source>
</evidence>
<dbReference type="GO" id="GO:0005737">
    <property type="term" value="C:cytoplasm"/>
    <property type="evidence" value="ECO:0007669"/>
    <property type="project" value="UniProtKB-SubCell"/>
</dbReference>
<dbReference type="EMBL" id="WBJZ01000016">
    <property type="protein sequence ID" value="KAB1655050.1"/>
    <property type="molecule type" value="Genomic_DNA"/>
</dbReference>
<accession>A0A7J5BPG2</accession>
<keyword evidence="4" id="KW-0963">Cytoplasm</keyword>
<name>A0A7J5BPG2_9MICO</name>
<proteinExistence type="inferred from homology"/>
<evidence type="ECO:0000256" key="6">
    <source>
        <dbReference type="ARBA" id="ARBA00023054"/>
    </source>
</evidence>
<dbReference type="PANTHER" id="PTHR35794">
    <property type="entry name" value="CELL DIVISION PROTEIN DIVIVA"/>
    <property type="match status" value="1"/>
</dbReference>
<dbReference type="Gene3D" id="6.10.250.660">
    <property type="match status" value="3"/>
</dbReference>
<keyword evidence="7" id="KW-0131">Cell cycle</keyword>
<evidence type="ECO:0000313" key="9">
    <source>
        <dbReference type="EMBL" id="KAB1655050.1"/>
    </source>
</evidence>
<evidence type="ECO:0000256" key="1">
    <source>
        <dbReference type="ARBA" id="ARBA00004496"/>
    </source>
</evidence>
<dbReference type="Proteomes" id="UP000467240">
    <property type="component" value="Unassembled WGS sequence"/>
</dbReference>
<dbReference type="PANTHER" id="PTHR35794:SF2">
    <property type="entry name" value="CELL DIVISION PROTEIN DIVIVA"/>
    <property type="match status" value="1"/>
</dbReference>
<evidence type="ECO:0000256" key="7">
    <source>
        <dbReference type="ARBA" id="ARBA00023306"/>
    </source>
</evidence>
<protein>
    <recommendedName>
        <fullName evidence="3">Cell wall synthesis protein Wag31</fullName>
    </recommendedName>
    <alternativeName>
        <fullName evidence="8">Antigen 84</fullName>
    </alternativeName>
</protein>
<comment type="caution">
    <text evidence="9">The sequence shown here is derived from an EMBL/GenBank/DDBJ whole genome shotgun (WGS) entry which is preliminary data.</text>
</comment>
<evidence type="ECO:0000256" key="3">
    <source>
        <dbReference type="ARBA" id="ARBA00018787"/>
    </source>
</evidence>
<organism evidence="9 10">
    <name type="scientific">Pseudoclavibacter chungangensis</name>
    <dbReference type="NCBI Taxonomy" id="587635"/>
    <lineage>
        <taxon>Bacteria</taxon>
        <taxon>Bacillati</taxon>
        <taxon>Actinomycetota</taxon>
        <taxon>Actinomycetes</taxon>
        <taxon>Micrococcales</taxon>
        <taxon>Microbacteriaceae</taxon>
        <taxon>Pseudoclavibacter</taxon>
    </lineage>
</organism>
<keyword evidence="5" id="KW-0132">Cell division</keyword>
<keyword evidence="6" id="KW-0175">Coiled coil</keyword>
<comment type="similarity">
    <text evidence="2">Belongs to the DivIVA family.</text>
</comment>
<dbReference type="OrthoDB" id="9815492at2"/>
<dbReference type="AlphaFoldDB" id="A0A7J5BPG2"/>
<evidence type="ECO:0000256" key="5">
    <source>
        <dbReference type="ARBA" id="ARBA00022618"/>
    </source>
</evidence>
<comment type="subcellular location">
    <subcellularLocation>
        <location evidence="1">Cytoplasm</location>
    </subcellularLocation>
</comment>
<sequence length="223" mass="24325">MRSDRSHRSAPDGFDRAVRESMAAGAVGEGLPDMRSEDITNAAFGVDRFSNGYDMAEVDEFLAAVALDVDALDGAPDRRAARRWIVETVRGARFAPTRYHDGYLQSEVDALLDRIAIAFDDDELEQPTVTGRLTATEAADIRFGEVVRAPGYDMREVDTYLVHVVDALTELESGVVADVPDVLRAEAVREVRFTGTSHRPGYAAAEVDAFLSRLADAFVPSEG</sequence>